<name>A0ABT8LIJ6_9GAMM</name>
<sequence>MNAAQRRKAYRKHPKAGETVILRGVPRLVLGPCTFNSYTGEERAKPSVSRVRVQMSGGSTAAPLVRKLTY</sequence>
<proteinExistence type="predicted"/>
<dbReference type="RefSeq" id="WP_301479702.1">
    <property type="nucleotide sequence ID" value="NZ_CBDHVZ010000065.1"/>
</dbReference>
<accession>A0ABT8LIJ6</accession>
<dbReference type="Proteomes" id="UP001176500">
    <property type="component" value="Unassembled WGS sequence"/>
</dbReference>
<keyword evidence="2" id="KW-1185">Reference proteome</keyword>
<evidence type="ECO:0000313" key="2">
    <source>
        <dbReference type="Proteomes" id="UP001176500"/>
    </source>
</evidence>
<protein>
    <submittedName>
        <fullName evidence="1">Uncharacterized protein</fullName>
    </submittedName>
</protein>
<organism evidence="1 2">
    <name type="scientific">Serratia bockelmannii</name>
    <dbReference type="NCBI Taxonomy" id="2703793"/>
    <lineage>
        <taxon>Bacteria</taxon>
        <taxon>Pseudomonadati</taxon>
        <taxon>Pseudomonadota</taxon>
        <taxon>Gammaproteobacteria</taxon>
        <taxon>Enterobacterales</taxon>
        <taxon>Yersiniaceae</taxon>
        <taxon>Serratia</taxon>
    </lineage>
</organism>
<dbReference type="EMBL" id="JASMRX010000001">
    <property type="protein sequence ID" value="MDN6877095.1"/>
    <property type="molecule type" value="Genomic_DNA"/>
</dbReference>
<reference evidence="1" key="1">
    <citation type="submission" date="2023-05" db="EMBL/GenBank/DDBJ databases">
        <title>Cannabis rhizosphere genomes.</title>
        <authorList>
            <person name="Goff K.L."/>
        </authorList>
    </citation>
    <scope>NUCLEOTIDE SEQUENCE</scope>
    <source>
        <strain evidence="1">SPPC 2817</strain>
    </source>
</reference>
<comment type="caution">
    <text evidence="1">The sequence shown here is derived from an EMBL/GenBank/DDBJ whole genome shotgun (WGS) entry which is preliminary data.</text>
</comment>
<gene>
    <name evidence="1" type="ORF">QO199_00225</name>
</gene>
<evidence type="ECO:0000313" key="1">
    <source>
        <dbReference type="EMBL" id="MDN6877095.1"/>
    </source>
</evidence>